<dbReference type="InterPro" id="IPR006439">
    <property type="entry name" value="HAD-SF_hydro_IA"/>
</dbReference>
<dbReference type="GO" id="GO:0016787">
    <property type="term" value="F:hydrolase activity"/>
    <property type="evidence" value="ECO:0007669"/>
    <property type="project" value="UniProtKB-KW"/>
</dbReference>
<dbReference type="PANTHER" id="PTHR18901">
    <property type="entry name" value="2-DEOXYGLUCOSE-6-PHOSPHATE PHOSPHATASE 2"/>
    <property type="match status" value="1"/>
</dbReference>
<dbReference type="SFLD" id="SFLDG01129">
    <property type="entry name" value="C1.5:_HAD__Beta-PGM__Phosphata"/>
    <property type="match status" value="1"/>
</dbReference>
<dbReference type="Pfam" id="PF00702">
    <property type="entry name" value="Hydrolase"/>
    <property type="match status" value="1"/>
</dbReference>
<dbReference type="RefSeq" id="WP_209682731.1">
    <property type="nucleotide sequence ID" value="NZ_JAGIOI010000001.1"/>
</dbReference>
<dbReference type="PRINTS" id="PR00413">
    <property type="entry name" value="HADHALOGNASE"/>
</dbReference>
<reference evidence="1 2" key="1">
    <citation type="submission" date="2021-03" db="EMBL/GenBank/DDBJ databases">
        <title>Sequencing the genomes of 1000 actinobacteria strains.</title>
        <authorList>
            <person name="Klenk H.-P."/>
        </authorList>
    </citation>
    <scope>NUCLEOTIDE SEQUENCE [LARGE SCALE GENOMIC DNA]</scope>
    <source>
        <strain evidence="1 2">DSM 16005</strain>
    </source>
</reference>
<dbReference type="InterPro" id="IPR023198">
    <property type="entry name" value="PGP-like_dom2"/>
</dbReference>
<accession>A0ABS4Z0S9</accession>
<gene>
    <name evidence="1" type="ORF">JOF48_003424</name>
</gene>
<comment type="caution">
    <text evidence="1">The sequence shown here is derived from an EMBL/GenBank/DDBJ whole genome shotgun (WGS) entry which is preliminary data.</text>
</comment>
<dbReference type="SUPFAM" id="SSF56784">
    <property type="entry name" value="HAD-like"/>
    <property type="match status" value="1"/>
</dbReference>
<evidence type="ECO:0000313" key="1">
    <source>
        <dbReference type="EMBL" id="MBP2414625.1"/>
    </source>
</evidence>
<dbReference type="InterPro" id="IPR023214">
    <property type="entry name" value="HAD_sf"/>
</dbReference>
<dbReference type="EMBL" id="JAGIOI010000001">
    <property type="protein sequence ID" value="MBP2414625.1"/>
    <property type="molecule type" value="Genomic_DNA"/>
</dbReference>
<dbReference type="InterPro" id="IPR036412">
    <property type="entry name" value="HAD-like_sf"/>
</dbReference>
<dbReference type="SFLD" id="SFLDS00003">
    <property type="entry name" value="Haloacid_Dehalogenase"/>
    <property type="match status" value="1"/>
</dbReference>
<name>A0ABS4Z0S9_9MICC</name>
<protein>
    <submittedName>
        <fullName evidence="1">HAD superfamily hydrolase (TIGR01509 family)</fullName>
    </submittedName>
</protein>
<proteinExistence type="predicted"/>
<evidence type="ECO:0000313" key="2">
    <source>
        <dbReference type="Proteomes" id="UP000711614"/>
    </source>
</evidence>
<sequence>MLSHAADALYPSTPAEPALKAVLWDMDGTLVDTEPYWIAAEMELVAAHGGHWTEADAMSLVGNALESTAAVLQNAGVALSTREIIDNLSNSVIAGIRRQLPWRPGARELLADLHASGVRCALVTMSERPMATEVVNALGKAYFEFLITGEEVENGKPHPEPYLLAVERLRRSDPSLTLAHCAALEDSVPGVASAIASGVATIAIPHAVPLPEDPRRTTWDTLSGKTADDVAAVVLARAAAGAAL</sequence>
<organism evidence="1 2">
    <name type="scientific">Arthrobacter stackebrandtii</name>
    <dbReference type="NCBI Taxonomy" id="272161"/>
    <lineage>
        <taxon>Bacteria</taxon>
        <taxon>Bacillati</taxon>
        <taxon>Actinomycetota</taxon>
        <taxon>Actinomycetes</taxon>
        <taxon>Micrococcales</taxon>
        <taxon>Micrococcaceae</taxon>
        <taxon>Arthrobacter</taxon>
    </lineage>
</organism>
<dbReference type="Gene3D" id="1.10.150.240">
    <property type="entry name" value="Putative phosphatase, domain 2"/>
    <property type="match status" value="1"/>
</dbReference>
<dbReference type="CDD" id="cd07505">
    <property type="entry name" value="HAD_BPGM-like"/>
    <property type="match status" value="1"/>
</dbReference>
<keyword evidence="2" id="KW-1185">Reference proteome</keyword>
<dbReference type="Gene3D" id="3.40.50.1000">
    <property type="entry name" value="HAD superfamily/HAD-like"/>
    <property type="match status" value="1"/>
</dbReference>
<dbReference type="NCBIfam" id="TIGR01509">
    <property type="entry name" value="HAD-SF-IA-v3"/>
    <property type="match status" value="1"/>
</dbReference>
<keyword evidence="1" id="KW-0378">Hydrolase</keyword>
<dbReference type="PANTHER" id="PTHR18901:SF38">
    <property type="entry name" value="PSEUDOURIDINE-5'-PHOSPHATASE"/>
    <property type="match status" value="1"/>
</dbReference>
<dbReference type="Proteomes" id="UP000711614">
    <property type="component" value="Unassembled WGS sequence"/>
</dbReference>